<dbReference type="InterPro" id="IPR011527">
    <property type="entry name" value="ABC1_TM_dom"/>
</dbReference>
<proteinExistence type="inferred from homology"/>
<feature type="domain" description="Peptidase C39" evidence="10">
    <location>
        <begin position="21"/>
        <end position="146"/>
    </location>
</feature>
<feature type="transmembrane region" description="Helical" evidence="8">
    <location>
        <begin position="398"/>
        <end position="419"/>
    </location>
</feature>
<dbReference type="Gene3D" id="1.20.1560.10">
    <property type="entry name" value="ABC transporter type 1, transmembrane domain"/>
    <property type="match status" value="1"/>
</dbReference>
<keyword evidence="3 8" id="KW-0812">Transmembrane</keyword>
<dbReference type="SUPFAM" id="SSF90123">
    <property type="entry name" value="ABC transporter transmembrane region"/>
    <property type="match status" value="1"/>
</dbReference>
<dbReference type="PROSITE" id="PS50929">
    <property type="entry name" value="ABC_TM1F"/>
    <property type="match status" value="1"/>
</dbReference>
<dbReference type="InterPro" id="IPR005074">
    <property type="entry name" value="Peptidase_C39"/>
</dbReference>
<keyword evidence="12" id="KW-1185">Reference proteome</keyword>
<dbReference type="SUPFAM" id="SSF52540">
    <property type="entry name" value="P-loop containing nucleoside triphosphate hydrolases"/>
    <property type="match status" value="1"/>
</dbReference>
<keyword evidence="11" id="KW-0067">ATP-binding</keyword>
<evidence type="ECO:0000256" key="4">
    <source>
        <dbReference type="ARBA" id="ARBA00022801"/>
    </source>
</evidence>
<comment type="caution">
    <text evidence="11">The sequence shown here is derived from an EMBL/GenBank/DDBJ whole genome shotgun (WGS) entry which is preliminary data.</text>
</comment>
<keyword evidence="5" id="KW-0788">Thiol protease</keyword>
<dbReference type="Gene3D" id="3.90.70.10">
    <property type="entry name" value="Cysteine proteinases"/>
    <property type="match status" value="1"/>
</dbReference>
<reference evidence="11" key="1">
    <citation type="submission" date="2019-06" db="EMBL/GenBank/DDBJ databases">
        <title>Mycoplasma neophronis type strain whole genome sequence.</title>
        <authorList>
            <person name="Spergser J."/>
        </authorList>
    </citation>
    <scope>NUCLEOTIDE SEQUENCE [LARGE SCALE GENOMIC DNA]</scope>
    <source>
        <strain evidence="11">DSM 24097</strain>
    </source>
</reference>
<dbReference type="Gene3D" id="3.40.50.300">
    <property type="entry name" value="P-loop containing nucleotide triphosphate hydrolases"/>
    <property type="match status" value="1"/>
</dbReference>
<organism evidence="11 12">
    <name type="scientific">Metamycoplasma neophronis</name>
    <dbReference type="NCBI Taxonomy" id="872983"/>
    <lineage>
        <taxon>Bacteria</taxon>
        <taxon>Bacillati</taxon>
        <taxon>Mycoplasmatota</taxon>
        <taxon>Mycoplasmoidales</taxon>
        <taxon>Metamycoplasmataceae</taxon>
        <taxon>Metamycoplasma</taxon>
    </lineage>
</organism>
<dbReference type="NCBIfam" id="NF045998">
    <property type="entry name" value="cleave_ABC_plasm"/>
    <property type="match status" value="1"/>
</dbReference>
<dbReference type="InterPro" id="IPR039421">
    <property type="entry name" value="Type_1_exporter"/>
</dbReference>
<protein>
    <submittedName>
        <fullName evidence="11">ATP-binding cassette domain-containing protein</fullName>
    </submittedName>
</protein>
<evidence type="ECO:0000256" key="5">
    <source>
        <dbReference type="ARBA" id="ARBA00022807"/>
    </source>
</evidence>
<dbReference type="PANTHER" id="PTHR43394:SF1">
    <property type="entry name" value="ATP-BINDING CASSETTE SUB-FAMILY B MEMBER 10, MITOCHONDRIAL"/>
    <property type="match status" value="1"/>
</dbReference>
<feature type="transmembrane region" description="Helical" evidence="8">
    <location>
        <begin position="209"/>
        <end position="230"/>
    </location>
</feature>
<keyword evidence="11" id="KW-0547">Nucleotide-binding</keyword>
<keyword evidence="4" id="KW-0378">Hydrolase</keyword>
<feature type="transmembrane region" description="Helical" evidence="8">
    <location>
        <begin position="284"/>
        <end position="306"/>
    </location>
</feature>
<gene>
    <name evidence="11" type="ORF">FJR74_01815</name>
</gene>
<evidence type="ECO:0000313" key="11">
    <source>
        <dbReference type="EMBL" id="TPR53881.1"/>
    </source>
</evidence>
<sequence>MLLIKMPKNFRENQSMTIDKQLNIKDCGLYVLQAFGQLFYKRKCDINFLKEKATYDACGISLSSFEKLGNLIGLECEILEDDFLAFLKIKDLKNVATILNIEGFLHYVIISKKEADTFEILDSARGKYYLSKEELKEKYLNFIIKVKKIPNFEINFPKQNYQLKTNINPMYLILFVILNTTVNCLTFSSSFYLKYIFDAIFDFGAKNRVIVIFIIFLWILILKTLTAFFARFINKKITLIYEQNLNIEAFNSLNNSEQIQLDKIDKKDFHQQLILISSVAKYKATFMIFLLNNIIAVLAAFCLLIVLNYLVLLITLTGSLIIFSISIFSNAILAKKYYKLMQYQTSWFESLNNSFNDYKCRKDIFYNVYNSHKFFASLKDIKDSTNHLWTVNETNNNINLFIFDFTQLIIVFSTALLYLQKQFNIGNILLLSSVSIFLNNPILNMANLISERKINKANIIKLKFLLNLKSEHRGKYLFKVPIQSIEFRKATFSYGSSKIIKNFSALIKNSLIIKGKNGTGKSTLFKLIYHLYSPQTGNILINNIPMNLINLEAFRKHIFINNLNAHFPEDTVINLITFNDKNAAFYFQNNYYKFELWKILKLANLDLNFRVINNGENLSAGQKQILILLRLFARDYKLILFDEAFENISQEIFEIFQQKIQQYTKSKILLEISHSLRYINPNNDILTVF</sequence>
<dbReference type="InterPro" id="IPR036640">
    <property type="entry name" value="ABC1_TM_sf"/>
</dbReference>
<keyword evidence="6 8" id="KW-1133">Transmembrane helix</keyword>
<dbReference type="Proteomes" id="UP000316851">
    <property type="component" value="Unassembled WGS sequence"/>
</dbReference>
<evidence type="ECO:0000259" key="9">
    <source>
        <dbReference type="PROSITE" id="PS50929"/>
    </source>
</evidence>
<dbReference type="Pfam" id="PF03412">
    <property type="entry name" value="Peptidase_C39"/>
    <property type="match status" value="1"/>
</dbReference>
<feature type="transmembrane region" description="Helical" evidence="8">
    <location>
        <begin position="171"/>
        <end position="197"/>
    </location>
</feature>
<dbReference type="PROSITE" id="PS50990">
    <property type="entry name" value="PEPTIDASE_C39"/>
    <property type="match status" value="1"/>
</dbReference>
<dbReference type="InterPro" id="IPR027417">
    <property type="entry name" value="P-loop_NTPase"/>
</dbReference>
<evidence type="ECO:0000313" key="12">
    <source>
        <dbReference type="Proteomes" id="UP000316851"/>
    </source>
</evidence>
<evidence type="ECO:0000256" key="7">
    <source>
        <dbReference type="ARBA" id="ARBA00023136"/>
    </source>
</evidence>
<keyword evidence="7 8" id="KW-0472">Membrane</keyword>
<dbReference type="RefSeq" id="WP_170178329.1">
    <property type="nucleotide sequence ID" value="NZ_VHHP01000004.1"/>
</dbReference>
<name>A0ABY2Z0R6_9BACT</name>
<evidence type="ECO:0000259" key="10">
    <source>
        <dbReference type="PROSITE" id="PS50990"/>
    </source>
</evidence>
<dbReference type="Pfam" id="PF00005">
    <property type="entry name" value="ABC_tran"/>
    <property type="match status" value="1"/>
</dbReference>
<evidence type="ECO:0000256" key="3">
    <source>
        <dbReference type="ARBA" id="ARBA00022692"/>
    </source>
</evidence>
<accession>A0ABY2Z0R6</accession>
<dbReference type="InterPro" id="IPR003439">
    <property type="entry name" value="ABC_transporter-like_ATP-bd"/>
</dbReference>
<evidence type="ECO:0000256" key="2">
    <source>
        <dbReference type="ARBA" id="ARBA00005417"/>
    </source>
</evidence>
<dbReference type="GO" id="GO:0005524">
    <property type="term" value="F:ATP binding"/>
    <property type="evidence" value="ECO:0007669"/>
    <property type="project" value="UniProtKB-KW"/>
</dbReference>
<evidence type="ECO:0000256" key="8">
    <source>
        <dbReference type="SAM" id="Phobius"/>
    </source>
</evidence>
<evidence type="ECO:0000256" key="1">
    <source>
        <dbReference type="ARBA" id="ARBA00004651"/>
    </source>
</evidence>
<feature type="transmembrane region" description="Helical" evidence="8">
    <location>
        <begin position="312"/>
        <end position="333"/>
    </location>
</feature>
<comment type="subcellular location">
    <subcellularLocation>
        <location evidence="1">Cell membrane</location>
        <topology evidence="1">Multi-pass membrane protein</topology>
    </subcellularLocation>
</comment>
<feature type="domain" description="ABC transmembrane type-1" evidence="9">
    <location>
        <begin position="173"/>
        <end position="451"/>
    </location>
</feature>
<dbReference type="PANTHER" id="PTHR43394">
    <property type="entry name" value="ATP-DEPENDENT PERMEASE MDL1, MITOCHONDRIAL"/>
    <property type="match status" value="1"/>
</dbReference>
<dbReference type="EMBL" id="VHHP01000004">
    <property type="protein sequence ID" value="TPR53881.1"/>
    <property type="molecule type" value="Genomic_DNA"/>
</dbReference>
<evidence type="ECO:0000256" key="6">
    <source>
        <dbReference type="ARBA" id="ARBA00022989"/>
    </source>
</evidence>
<keyword evidence="5" id="KW-0645">Protease</keyword>
<comment type="similarity">
    <text evidence="2">Belongs to the ABC transporter superfamily.</text>
</comment>